<gene>
    <name evidence="1" type="ORF">DV20_37395</name>
</gene>
<evidence type="ECO:0000313" key="2">
    <source>
        <dbReference type="Proteomes" id="UP000027345"/>
    </source>
</evidence>
<dbReference type="eggNOG" id="ENOG50349NW">
    <property type="taxonomic scope" value="Bacteria"/>
</dbReference>
<accession>A0A066TU39</accession>
<keyword evidence="2" id="KW-1185">Reference proteome</keyword>
<dbReference type="EMBL" id="JMQI01000076">
    <property type="protein sequence ID" value="KDN17072.1"/>
    <property type="molecule type" value="Genomic_DNA"/>
</dbReference>
<name>A0A066TU39_9PSEU</name>
<evidence type="ECO:0000313" key="1">
    <source>
        <dbReference type="EMBL" id="KDN17072.1"/>
    </source>
</evidence>
<dbReference type="AlphaFoldDB" id="A0A066TU39"/>
<dbReference type="Proteomes" id="UP000027345">
    <property type="component" value="Unassembled WGS sequence"/>
</dbReference>
<sequence length="69" mass="7042">MDCASCDAGIDHCHGTLVVHPEGGFAECTEPACADGDRVRHALIVDCRGVGGGCGCADSSRKPLVRQAS</sequence>
<proteinExistence type="predicted"/>
<reference evidence="1 2" key="1">
    <citation type="submission" date="2014-05" db="EMBL/GenBank/DDBJ databases">
        <title>Draft genome sequence of Amycolatopsis rifamycinica DSM 46095.</title>
        <authorList>
            <person name="Lal R."/>
            <person name="Saxena A."/>
            <person name="Kumari R."/>
            <person name="Mukherjee U."/>
            <person name="Singh P."/>
            <person name="Sangwan N."/>
            <person name="Mahato N.K."/>
        </authorList>
    </citation>
    <scope>NUCLEOTIDE SEQUENCE [LARGE SCALE GENOMIC DNA]</scope>
    <source>
        <strain evidence="1 2">DSM 46095</strain>
    </source>
</reference>
<protein>
    <submittedName>
        <fullName evidence="1">Uncharacterized protein</fullName>
    </submittedName>
</protein>
<dbReference type="RefSeq" id="WP_043788003.1">
    <property type="nucleotide sequence ID" value="NZ_JMQI01000076.1"/>
</dbReference>
<organism evidence="1 2">
    <name type="scientific">Amycolatopsis rifamycinica</name>
    <dbReference type="NCBI Taxonomy" id="287986"/>
    <lineage>
        <taxon>Bacteria</taxon>
        <taxon>Bacillati</taxon>
        <taxon>Actinomycetota</taxon>
        <taxon>Actinomycetes</taxon>
        <taxon>Pseudonocardiales</taxon>
        <taxon>Pseudonocardiaceae</taxon>
        <taxon>Amycolatopsis</taxon>
    </lineage>
</organism>
<dbReference type="OrthoDB" id="3629104at2"/>
<comment type="caution">
    <text evidence="1">The sequence shown here is derived from an EMBL/GenBank/DDBJ whole genome shotgun (WGS) entry which is preliminary data.</text>
</comment>